<dbReference type="Proteomes" id="UP001212841">
    <property type="component" value="Unassembled WGS sequence"/>
</dbReference>
<evidence type="ECO:0000313" key="2">
    <source>
        <dbReference type="EMBL" id="KAJ3040530.1"/>
    </source>
</evidence>
<organism evidence="2 3">
    <name type="scientific">Rhizophlyctis rosea</name>
    <dbReference type="NCBI Taxonomy" id="64517"/>
    <lineage>
        <taxon>Eukaryota</taxon>
        <taxon>Fungi</taxon>
        <taxon>Fungi incertae sedis</taxon>
        <taxon>Chytridiomycota</taxon>
        <taxon>Chytridiomycota incertae sedis</taxon>
        <taxon>Chytridiomycetes</taxon>
        <taxon>Rhizophlyctidales</taxon>
        <taxon>Rhizophlyctidaceae</taxon>
        <taxon>Rhizophlyctis</taxon>
    </lineage>
</organism>
<accession>A0AAD5X0L4</accession>
<dbReference type="AlphaFoldDB" id="A0AAD5X0L4"/>
<sequence>MLKGGHALRKLKNYSDSLYQANLDLRGQLQGFQSIIDTMHLEKLNLQAEIQSKSDRIATLKQKSFKEVKTSRSQEECEKLLEEEKRKRIKAQAEVKEVQAVLDKTRVAHEVYRREVIERESQRTSQDAVVVEQRKRIAELEGVVKDLEFDIDEQRVLTVKFQKKSDDLEKALNILTQKHDYLTQSEAMYRDENAQLQKRLRELIEANKEVTANYQAVKKNQDLKRSEFEELAMELEEAKTACQLAIRQKKHLQTELSQVLKQRSDLTDKSKQLEALLSRKEKDISDLLAKVNDTINDYEQRLERKEEQMWALSVQVAENAAAPQMRGG</sequence>
<evidence type="ECO:0000313" key="3">
    <source>
        <dbReference type="Proteomes" id="UP001212841"/>
    </source>
</evidence>
<reference evidence="2" key="1">
    <citation type="submission" date="2020-05" db="EMBL/GenBank/DDBJ databases">
        <title>Phylogenomic resolution of chytrid fungi.</title>
        <authorList>
            <person name="Stajich J.E."/>
            <person name="Amses K."/>
            <person name="Simmons R."/>
            <person name="Seto K."/>
            <person name="Myers J."/>
            <person name="Bonds A."/>
            <person name="Quandt C.A."/>
            <person name="Barry K."/>
            <person name="Liu P."/>
            <person name="Grigoriev I."/>
            <person name="Longcore J.E."/>
            <person name="James T.Y."/>
        </authorList>
    </citation>
    <scope>NUCLEOTIDE SEQUENCE</scope>
    <source>
        <strain evidence="2">JEL0318</strain>
    </source>
</reference>
<proteinExistence type="predicted"/>
<feature type="coiled-coil region" evidence="1">
    <location>
        <begin position="186"/>
        <end position="315"/>
    </location>
</feature>
<keyword evidence="1" id="KW-0175">Coiled coil</keyword>
<dbReference type="EMBL" id="JADGJD010001551">
    <property type="protein sequence ID" value="KAJ3040530.1"/>
    <property type="molecule type" value="Genomic_DNA"/>
</dbReference>
<keyword evidence="3" id="KW-1185">Reference proteome</keyword>
<evidence type="ECO:0000256" key="1">
    <source>
        <dbReference type="SAM" id="Coils"/>
    </source>
</evidence>
<feature type="coiled-coil region" evidence="1">
    <location>
        <begin position="43"/>
        <end position="101"/>
    </location>
</feature>
<comment type="caution">
    <text evidence="2">The sequence shown here is derived from an EMBL/GenBank/DDBJ whole genome shotgun (WGS) entry which is preliminary data.</text>
</comment>
<name>A0AAD5X0L4_9FUNG</name>
<feature type="non-terminal residue" evidence="2">
    <location>
        <position position="1"/>
    </location>
</feature>
<protein>
    <submittedName>
        <fullName evidence="2">Uncharacterized protein</fullName>
    </submittedName>
</protein>
<gene>
    <name evidence="2" type="ORF">HK097_002539</name>
</gene>